<gene>
    <name evidence="4" type="ORF">I6J41_00255</name>
    <name evidence="3" type="ORF">I6J42_33330</name>
</gene>
<dbReference type="RefSeq" id="WP_128647672.1">
    <property type="nucleotide sequence ID" value="NZ_CP070242.1"/>
</dbReference>
<reference evidence="5 6" key="1">
    <citation type="submission" date="2021-02" db="EMBL/GenBank/DDBJ databases">
        <title>FDA dAtabase for Regulatory Grade micrObial Sequences (FDA-ARGOS): Supporting development and validation of Infectious Disease Dx tests.</title>
        <authorList>
            <person name="Sproer C."/>
            <person name="Gronow S."/>
            <person name="Severitt S."/>
            <person name="Schroder I."/>
            <person name="Tallon L."/>
            <person name="Sadzewicz L."/>
            <person name="Zhao X."/>
            <person name="Boylan J."/>
            <person name="Ott S."/>
            <person name="Bowen H."/>
            <person name="Vavikolanu K."/>
            <person name="Mehta A."/>
            <person name="Aluvathingal J."/>
            <person name="Nadendla S."/>
            <person name="Lowell S."/>
            <person name="Myers T."/>
            <person name="Yan Y."/>
            <person name="Sichtig H."/>
        </authorList>
    </citation>
    <scope>NUCLEOTIDE SEQUENCE [LARGE SCALE GENOMIC DNA]</scope>
    <source>
        <strain evidence="4 5">FDAARGOS_1211</strain>
        <strain evidence="3 6">FDAARGOS_1212</strain>
    </source>
</reference>
<organism evidence="3 6">
    <name type="scientific">Streptomyces californicus</name>
    <dbReference type="NCBI Taxonomy" id="67351"/>
    <lineage>
        <taxon>Bacteria</taxon>
        <taxon>Bacillati</taxon>
        <taxon>Actinomycetota</taxon>
        <taxon>Actinomycetes</taxon>
        <taxon>Kitasatosporales</taxon>
        <taxon>Streptomycetaceae</taxon>
        <taxon>Streptomyces</taxon>
    </lineage>
</organism>
<accession>A0ABD7D6T7</accession>
<dbReference type="Proteomes" id="UP000598054">
    <property type="component" value="Chromosome"/>
</dbReference>
<evidence type="ECO:0000313" key="4">
    <source>
        <dbReference type="EMBL" id="QRV39310.1"/>
    </source>
</evidence>
<feature type="compositionally biased region" description="Basic and acidic residues" evidence="1">
    <location>
        <begin position="1"/>
        <end position="15"/>
    </location>
</feature>
<keyword evidence="5" id="KW-1185">Reference proteome</keyword>
<keyword evidence="2" id="KW-0812">Transmembrane</keyword>
<dbReference type="EMBL" id="CP070249">
    <property type="protein sequence ID" value="QRV39310.1"/>
    <property type="molecule type" value="Genomic_DNA"/>
</dbReference>
<dbReference type="GeneID" id="63977914"/>
<sequence length="136" mass="15254">MTTPREPHEDRHGVENKISGGTFHGPVFQAGSFHGEVRSDGASGTVDPEELIFRAEFMKRQRAAWKEEEAARRKKAEEKRAKTEKEQAEVRIGCTFLVFSLVFAAAAFTLIYFSHNWPGLACAALAYVCFKKVMSD</sequence>
<evidence type="ECO:0000256" key="2">
    <source>
        <dbReference type="SAM" id="Phobius"/>
    </source>
</evidence>
<name>A0ABD7D6T7_9ACTN</name>
<dbReference type="EMBL" id="CP070245">
    <property type="protein sequence ID" value="QRV38428.1"/>
    <property type="molecule type" value="Genomic_DNA"/>
</dbReference>
<feature type="region of interest" description="Disordered" evidence="1">
    <location>
        <begin position="1"/>
        <end position="22"/>
    </location>
</feature>
<keyword evidence="2" id="KW-0472">Membrane</keyword>
<evidence type="ECO:0008006" key="7">
    <source>
        <dbReference type="Google" id="ProtNLM"/>
    </source>
</evidence>
<feature type="transmembrane region" description="Helical" evidence="2">
    <location>
        <begin position="90"/>
        <end position="111"/>
    </location>
</feature>
<protein>
    <recommendedName>
        <fullName evidence="7">Transmembrane protein</fullName>
    </recommendedName>
</protein>
<evidence type="ECO:0000313" key="3">
    <source>
        <dbReference type="EMBL" id="QRV38428.1"/>
    </source>
</evidence>
<evidence type="ECO:0000313" key="6">
    <source>
        <dbReference type="Proteomes" id="UP000623926"/>
    </source>
</evidence>
<dbReference type="AlphaFoldDB" id="A0ABD7D6T7"/>
<proteinExistence type="predicted"/>
<evidence type="ECO:0000313" key="5">
    <source>
        <dbReference type="Proteomes" id="UP000598054"/>
    </source>
</evidence>
<dbReference type="Proteomes" id="UP000623926">
    <property type="component" value="Chromosome"/>
</dbReference>
<keyword evidence="2" id="KW-1133">Transmembrane helix</keyword>
<evidence type="ECO:0000256" key="1">
    <source>
        <dbReference type="SAM" id="MobiDB-lite"/>
    </source>
</evidence>